<evidence type="ECO:0000259" key="4">
    <source>
        <dbReference type="PROSITE" id="PS50966"/>
    </source>
</evidence>
<feature type="domain" description="Helicase ATP-binding" evidence="5">
    <location>
        <begin position="746"/>
        <end position="907"/>
    </location>
</feature>
<accession>A0A371P2S5</accession>
<dbReference type="PROSITE" id="PS50966">
    <property type="entry name" value="ZF_SWIM"/>
    <property type="match status" value="1"/>
</dbReference>
<dbReference type="PROSITE" id="PS51192">
    <property type="entry name" value="HELICASE_ATP_BIND_1"/>
    <property type="match status" value="1"/>
</dbReference>
<dbReference type="InterPro" id="IPR014001">
    <property type="entry name" value="Helicase_ATP-bd"/>
</dbReference>
<dbReference type="GO" id="GO:0005524">
    <property type="term" value="F:ATP binding"/>
    <property type="evidence" value="ECO:0007669"/>
    <property type="project" value="InterPro"/>
</dbReference>
<dbReference type="PANTHER" id="PTHR10799">
    <property type="entry name" value="SNF2/RAD54 HELICASE FAMILY"/>
    <property type="match status" value="1"/>
</dbReference>
<dbReference type="Gene3D" id="3.40.50.300">
    <property type="entry name" value="P-loop containing nucleotide triphosphate hydrolases"/>
    <property type="match status" value="1"/>
</dbReference>
<dbReference type="InterPro" id="IPR007527">
    <property type="entry name" value="Znf_SWIM"/>
</dbReference>
<dbReference type="CDD" id="cd18793">
    <property type="entry name" value="SF2_C_SNF"/>
    <property type="match status" value="1"/>
</dbReference>
<dbReference type="Pfam" id="PF04434">
    <property type="entry name" value="SWIM"/>
    <property type="match status" value="1"/>
</dbReference>
<keyword evidence="2" id="KW-0862">Zinc</keyword>
<name>A0A371P2S5_9ACTN</name>
<dbReference type="GO" id="GO:0008270">
    <property type="term" value="F:zinc ion binding"/>
    <property type="evidence" value="ECO:0007669"/>
    <property type="project" value="UniProtKB-KW"/>
</dbReference>
<dbReference type="InterPro" id="IPR001650">
    <property type="entry name" value="Helicase_C-like"/>
</dbReference>
<evidence type="ECO:0000256" key="2">
    <source>
        <dbReference type="PROSITE-ProRule" id="PRU00325"/>
    </source>
</evidence>
<evidence type="ECO:0000256" key="3">
    <source>
        <dbReference type="SAM" id="MobiDB-lite"/>
    </source>
</evidence>
<dbReference type="EMBL" id="QUBR01000002">
    <property type="protein sequence ID" value="REK69898.1"/>
    <property type="molecule type" value="Genomic_DNA"/>
</dbReference>
<keyword evidence="2" id="KW-0479">Metal-binding</keyword>
<dbReference type="InterPro" id="IPR027417">
    <property type="entry name" value="P-loop_NTPase"/>
</dbReference>
<dbReference type="PROSITE" id="PS51194">
    <property type="entry name" value="HELICASE_CTER"/>
    <property type="match status" value="1"/>
</dbReference>
<dbReference type="SMART" id="SM00490">
    <property type="entry name" value="HELICc"/>
    <property type="match status" value="1"/>
</dbReference>
<sequence>MPRRSRASASTQPTPVTRPPTSTPTAASRPSRRGRTPSCSWRRRDRGTAPDGSSTVTARPPGVRARLGGRGRLWTERSVVSGAPTNLADVTPTIASLTDAELRRAFDSGSLSRGKVYAHAGRVSVRSVDPDGDAASGEVRGTDPQVYSTTVQLRETKAGGTHVVATCSCPVGYGCKHAVALIIAVRSSIDAAPDDDLEVEVEAEALPEPEPAALPHASWQRRTARPSEPQWRSALAPLAGGAPPRGRTDWALRIDLAPSYYRGEALLSARPLKRGVKGTWIKTGATWPDVEATTRGFGGGHPQVDALAELQVAVRGHYSHIRRSDGTIDLGGLTRDAWRVFEAMADAGVTLLGPGNAEVTVMRDPVVVSVDIAPDGDDGDLSVSASLSHDDIDDAQSDDRVMLIGQPAHGIAAWDHDSPRRLWLAPFAEPLDQPLRMLVQNRQGVQIPARDAGEFLRDFYPRMERTLGSVRVDPRIDVPEIVPPRLSMKVTHDGLSAEVEWGFVYEVDGRTLRAAWGSGLEPFRDRAAEQDLVRSFEPPPGLPVTTDKLGRATVLPKATVDGYPAVVLSEDVVPALASAGVDVQTIGERPDYRLAGTAPVVHISLEDGKDRRSDWYDLAVTVTIEGERVHFGPLFAALAAGESHLVLPSGTYLSIDRPELVQLRELILEARELTDKRDGESLRVSRFQAGLWDELVALGTIDQQASSWKQSISAIRSLDEVPVPELPAGLDAELRPYQRDGYAWLSFLADQSLGGILADDMGLGKTLQALAMIARQVEGGTGPFLVVAPTSVVGNWAREAARFVPGLAVATIHGTKARRRTELADEVEGADLVITSYALFRIENDAYREQQWAGLLLDEAQFVKNHQGKTYQCARRLSAPFKLAITGTPLENSLMDLWSMLSIVAPGLYPDPQRFAASYQKPIETGHGKDKLALLQRRVRPLMRRRTKEEVAADLPPKTEQVLEVALSPKHARVYQTHLQRERQKVMGLLADESSDHRFEVLASLTKLRLLSLDAGLVDEEHDGIGSAKIDVLLEHLHEVTAEGHRVLVFSQFTSYLARVRSRLDDDGIAYSYLDGRTRHRTSAVDSFTSGQTSVFLISLKAGGVGLNLVEADYVYVLDPWWNPAAEAQAVDRAHRIGQTRPVMVYRLVSADTIEQKVMELKARKSALFDAVMDDGAALAGALTSADIRGLLGV</sequence>
<evidence type="ECO:0000313" key="8">
    <source>
        <dbReference type="Proteomes" id="UP000265581"/>
    </source>
</evidence>
<comment type="caution">
    <text evidence="7">The sequence shown here is derived from an EMBL/GenBank/DDBJ whole genome shotgun (WGS) entry which is preliminary data.</text>
</comment>
<gene>
    <name evidence="7" type="ORF">DX116_11950</name>
</gene>
<keyword evidence="8" id="KW-1185">Reference proteome</keyword>
<organism evidence="7 8">
    <name type="scientific">Aeromicrobium endophyticum</name>
    <dbReference type="NCBI Taxonomy" id="2292704"/>
    <lineage>
        <taxon>Bacteria</taxon>
        <taxon>Bacillati</taxon>
        <taxon>Actinomycetota</taxon>
        <taxon>Actinomycetes</taxon>
        <taxon>Propionibacteriales</taxon>
        <taxon>Nocardioidaceae</taxon>
        <taxon>Aeromicrobium</taxon>
    </lineage>
</organism>
<keyword evidence="1" id="KW-0378">Hydrolase</keyword>
<dbReference type="GO" id="GO:0016787">
    <property type="term" value="F:hydrolase activity"/>
    <property type="evidence" value="ECO:0007669"/>
    <property type="project" value="UniProtKB-KW"/>
</dbReference>
<dbReference type="InterPro" id="IPR000330">
    <property type="entry name" value="SNF2_N"/>
</dbReference>
<dbReference type="Proteomes" id="UP000265581">
    <property type="component" value="Unassembled WGS sequence"/>
</dbReference>
<dbReference type="InterPro" id="IPR049730">
    <property type="entry name" value="SNF2/RAD54-like_C"/>
</dbReference>
<feature type="domain" description="Helicase C-terminal" evidence="6">
    <location>
        <begin position="1029"/>
        <end position="1180"/>
    </location>
</feature>
<keyword evidence="7" id="KW-0067">ATP-binding</keyword>
<evidence type="ECO:0000259" key="6">
    <source>
        <dbReference type="PROSITE" id="PS51194"/>
    </source>
</evidence>
<evidence type="ECO:0000259" key="5">
    <source>
        <dbReference type="PROSITE" id="PS51192"/>
    </source>
</evidence>
<dbReference type="Pfam" id="PF00176">
    <property type="entry name" value="SNF2-rel_dom"/>
    <property type="match status" value="1"/>
</dbReference>
<reference evidence="7 8" key="1">
    <citation type="submission" date="2018-08" db="EMBL/GenBank/DDBJ databases">
        <title>Aeromicrobium sp. M2KJ-4, whole genome shotgun sequence.</title>
        <authorList>
            <person name="Tuo L."/>
        </authorList>
    </citation>
    <scope>NUCLEOTIDE SEQUENCE [LARGE SCALE GENOMIC DNA]</scope>
    <source>
        <strain evidence="7 8">M2KJ-4</strain>
    </source>
</reference>
<dbReference type="InterPro" id="IPR038718">
    <property type="entry name" value="SNF2-like_sf"/>
</dbReference>
<dbReference type="SMART" id="SM00487">
    <property type="entry name" value="DEXDc"/>
    <property type="match status" value="1"/>
</dbReference>
<feature type="compositionally biased region" description="Basic residues" evidence="3">
    <location>
        <begin position="30"/>
        <end position="45"/>
    </location>
</feature>
<keyword evidence="7" id="KW-0547">Nucleotide-binding</keyword>
<keyword evidence="7" id="KW-0347">Helicase</keyword>
<protein>
    <submittedName>
        <fullName evidence="7">Helicase SNF2</fullName>
    </submittedName>
</protein>
<dbReference type="SUPFAM" id="SSF52540">
    <property type="entry name" value="P-loop containing nucleoside triphosphate hydrolases"/>
    <property type="match status" value="2"/>
</dbReference>
<dbReference type="Pfam" id="PF00271">
    <property type="entry name" value="Helicase_C"/>
    <property type="match status" value="1"/>
</dbReference>
<proteinExistence type="predicted"/>
<dbReference type="AlphaFoldDB" id="A0A371P2S5"/>
<evidence type="ECO:0000313" key="7">
    <source>
        <dbReference type="EMBL" id="REK69898.1"/>
    </source>
</evidence>
<evidence type="ECO:0000256" key="1">
    <source>
        <dbReference type="ARBA" id="ARBA00022801"/>
    </source>
</evidence>
<keyword evidence="2" id="KW-0863">Zinc-finger</keyword>
<feature type="domain" description="SWIM-type" evidence="4">
    <location>
        <begin position="147"/>
        <end position="186"/>
    </location>
</feature>
<dbReference type="Gene3D" id="3.40.50.10810">
    <property type="entry name" value="Tandem AAA-ATPase domain"/>
    <property type="match status" value="1"/>
</dbReference>
<dbReference type="GO" id="GO:0004386">
    <property type="term" value="F:helicase activity"/>
    <property type="evidence" value="ECO:0007669"/>
    <property type="project" value="UniProtKB-KW"/>
</dbReference>
<feature type="region of interest" description="Disordered" evidence="3">
    <location>
        <begin position="1"/>
        <end position="67"/>
    </location>
</feature>